<name>A0A0A9CI73_ARUDO</name>
<organism evidence="1">
    <name type="scientific">Arundo donax</name>
    <name type="common">Giant reed</name>
    <name type="synonym">Donax arundinaceus</name>
    <dbReference type="NCBI Taxonomy" id="35708"/>
    <lineage>
        <taxon>Eukaryota</taxon>
        <taxon>Viridiplantae</taxon>
        <taxon>Streptophyta</taxon>
        <taxon>Embryophyta</taxon>
        <taxon>Tracheophyta</taxon>
        <taxon>Spermatophyta</taxon>
        <taxon>Magnoliopsida</taxon>
        <taxon>Liliopsida</taxon>
        <taxon>Poales</taxon>
        <taxon>Poaceae</taxon>
        <taxon>PACMAD clade</taxon>
        <taxon>Arundinoideae</taxon>
        <taxon>Arundineae</taxon>
        <taxon>Arundo</taxon>
    </lineage>
</organism>
<sequence>MYIASDGWRRMTNSFLPCFLHLKMSPGTSLNCTRTSALLEFNALPALRMKGTPSHLSLCTRSTTDAKVGVLESFGTVGSSL</sequence>
<reference evidence="1" key="1">
    <citation type="submission" date="2014-09" db="EMBL/GenBank/DDBJ databases">
        <authorList>
            <person name="Magalhaes I.L.F."/>
            <person name="Oliveira U."/>
            <person name="Santos F.R."/>
            <person name="Vidigal T.H.D.A."/>
            <person name="Brescovit A.D."/>
            <person name="Santos A.J."/>
        </authorList>
    </citation>
    <scope>NUCLEOTIDE SEQUENCE</scope>
    <source>
        <tissue evidence="1">Shoot tissue taken approximately 20 cm above the soil surface</tissue>
    </source>
</reference>
<reference evidence="1" key="2">
    <citation type="journal article" date="2015" name="Data Brief">
        <title>Shoot transcriptome of the giant reed, Arundo donax.</title>
        <authorList>
            <person name="Barrero R.A."/>
            <person name="Guerrero F.D."/>
            <person name="Moolhuijzen P."/>
            <person name="Goolsby J.A."/>
            <person name="Tidwell J."/>
            <person name="Bellgard S.E."/>
            <person name="Bellgard M.I."/>
        </authorList>
    </citation>
    <scope>NUCLEOTIDE SEQUENCE</scope>
    <source>
        <tissue evidence="1">Shoot tissue taken approximately 20 cm above the soil surface</tissue>
    </source>
</reference>
<dbReference type="AlphaFoldDB" id="A0A0A9CI73"/>
<protein>
    <submittedName>
        <fullName evidence="1">Glucose-6-phosphate 1-dehydrogenase, cytoplasmic isoform</fullName>
    </submittedName>
</protein>
<dbReference type="EMBL" id="GBRH01222614">
    <property type="protein sequence ID" value="JAD75281.1"/>
    <property type="molecule type" value="Transcribed_RNA"/>
</dbReference>
<evidence type="ECO:0000313" key="1">
    <source>
        <dbReference type="EMBL" id="JAD75281.1"/>
    </source>
</evidence>
<proteinExistence type="predicted"/>
<accession>A0A0A9CI73</accession>